<dbReference type="PANTHER" id="PTHR19328:SF75">
    <property type="entry name" value="ALDOSE SUGAR DEHYDROGENASE YLII"/>
    <property type="match status" value="1"/>
</dbReference>
<keyword evidence="4" id="KW-1185">Reference proteome</keyword>
<evidence type="ECO:0000256" key="1">
    <source>
        <dbReference type="SAM" id="SignalP"/>
    </source>
</evidence>
<dbReference type="InterPro" id="IPR012938">
    <property type="entry name" value="Glc/Sorbosone_DH"/>
</dbReference>
<dbReference type="EMBL" id="JAKGAQ010000002">
    <property type="protein sequence ID" value="MCF2871401.1"/>
    <property type="molecule type" value="Genomic_DNA"/>
</dbReference>
<dbReference type="SUPFAM" id="SSF50952">
    <property type="entry name" value="Soluble quinoprotein glucose dehydrogenase"/>
    <property type="match status" value="1"/>
</dbReference>
<sequence length="368" mass="38962">MWRFLICLMPTLALAQVEQGAPNADFAPAFEGQTRAPSVGPSVISVEVFASGFDFPWGIAPLPDGRFLVSERGGEMHIVGADGARLGEVSGVPDVAARNQGGLLDVAVSPDFETDGVVYWTYAKPVDGGSALAAGRGVFVDGALTQAADIFVQTPAINSNKHFGSRVVAARGGVWITAGDRGNAELAQNGETTVGKVMWVEDGGTPAIWSTGHRNIQGAILRDGDLWTVEHGPRGGDELNRPEFGANYGWPVVSYGINYSGSDVGEGIAVADGYEQPVYYWDPVIAPGGMAAYPDDGPYRDWRGDLFVASLFPGGVVRLKIEGGRVIGEERLLADIGRVRDVEVLENGDLLVLPDVRGGDILRVTPVQ</sequence>
<dbReference type="Proteomes" id="UP001200557">
    <property type="component" value="Unassembled WGS sequence"/>
</dbReference>
<organism evidence="3 4">
    <name type="scientific">Octadecabacter dasysiphoniae</name>
    <dbReference type="NCBI Taxonomy" id="2909341"/>
    <lineage>
        <taxon>Bacteria</taxon>
        <taxon>Pseudomonadati</taxon>
        <taxon>Pseudomonadota</taxon>
        <taxon>Alphaproteobacteria</taxon>
        <taxon>Rhodobacterales</taxon>
        <taxon>Roseobacteraceae</taxon>
        <taxon>Octadecabacter</taxon>
    </lineage>
</organism>
<dbReference type="InterPro" id="IPR011041">
    <property type="entry name" value="Quinoprot_gluc/sorb_DH_b-prop"/>
</dbReference>
<evidence type="ECO:0000259" key="2">
    <source>
        <dbReference type="Pfam" id="PF07995"/>
    </source>
</evidence>
<dbReference type="RefSeq" id="WP_235225663.1">
    <property type="nucleotide sequence ID" value="NZ_JAKGAQ010000002.1"/>
</dbReference>
<comment type="caution">
    <text evidence="3">The sequence shown here is derived from an EMBL/GenBank/DDBJ whole genome shotgun (WGS) entry which is preliminary data.</text>
</comment>
<accession>A0ABS9CVU0</accession>
<keyword evidence="1" id="KW-0732">Signal</keyword>
<gene>
    <name evidence="3" type="ORF">L0664_10035</name>
</gene>
<name>A0ABS9CVU0_9RHOB</name>
<evidence type="ECO:0000313" key="3">
    <source>
        <dbReference type="EMBL" id="MCF2871401.1"/>
    </source>
</evidence>
<feature type="signal peptide" evidence="1">
    <location>
        <begin position="1"/>
        <end position="15"/>
    </location>
</feature>
<feature type="chain" id="PRO_5045286564" evidence="1">
    <location>
        <begin position="16"/>
        <end position="368"/>
    </location>
</feature>
<feature type="domain" description="Glucose/Sorbosone dehydrogenase" evidence="2">
    <location>
        <begin position="54"/>
        <end position="363"/>
    </location>
</feature>
<reference evidence="3 4" key="1">
    <citation type="submission" date="2022-01" db="EMBL/GenBank/DDBJ databases">
        <title>Octadecabacter sp. nov., isolated from a marine alga.</title>
        <authorList>
            <person name="Jin M.S."/>
            <person name="Kim H.M."/>
            <person name="Han D.M."/>
            <person name="Jung J.J."/>
            <person name="Jeon C.O."/>
        </authorList>
    </citation>
    <scope>NUCLEOTIDE SEQUENCE [LARGE SCALE GENOMIC DNA]</scope>
    <source>
        <strain evidence="3 4">G9-8</strain>
    </source>
</reference>
<proteinExistence type="predicted"/>
<dbReference type="InterPro" id="IPR011042">
    <property type="entry name" value="6-blade_b-propeller_TolB-like"/>
</dbReference>
<dbReference type="Gene3D" id="2.120.10.30">
    <property type="entry name" value="TolB, C-terminal domain"/>
    <property type="match status" value="1"/>
</dbReference>
<evidence type="ECO:0000313" key="4">
    <source>
        <dbReference type="Proteomes" id="UP001200557"/>
    </source>
</evidence>
<dbReference type="Pfam" id="PF07995">
    <property type="entry name" value="GSDH"/>
    <property type="match status" value="1"/>
</dbReference>
<dbReference type="PANTHER" id="PTHR19328">
    <property type="entry name" value="HEDGEHOG-INTERACTING PROTEIN"/>
    <property type="match status" value="1"/>
</dbReference>
<protein>
    <submittedName>
        <fullName evidence="3">PQQ-dependent sugar dehydrogenase</fullName>
    </submittedName>
</protein>